<evidence type="ECO:0000256" key="1">
    <source>
        <dbReference type="SAM" id="SignalP"/>
    </source>
</evidence>
<dbReference type="RefSeq" id="WP_194561768.1">
    <property type="nucleotide sequence ID" value="NZ_JADKPV010000001.1"/>
</dbReference>
<keyword evidence="1" id="KW-0732">Signal</keyword>
<accession>A0A8J7G1A1</accession>
<proteinExistence type="predicted"/>
<evidence type="ECO:0000313" key="2">
    <source>
        <dbReference type="EMBL" id="MBF4500320.1"/>
    </source>
</evidence>
<evidence type="ECO:0008006" key="4">
    <source>
        <dbReference type="Google" id="ProtNLM"/>
    </source>
</evidence>
<dbReference type="PROSITE" id="PS51257">
    <property type="entry name" value="PROKAR_LIPOPROTEIN"/>
    <property type="match status" value="1"/>
</dbReference>
<dbReference type="EMBL" id="JADKPV010000001">
    <property type="protein sequence ID" value="MBF4500320.1"/>
    <property type="molecule type" value="Genomic_DNA"/>
</dbReference>
<organism evidence="2 3">
    <name type="scientific">Savagea serpentis</name>
    <dbReference type="NCBI Taxonomy" id="2785297"/>
    <lineage>
        <taxon>Bacteria</taxon>
        <taxon>Bacillati</taxon>
        <taxon>Bacillota</taxon>
        <taxon>Bacilli</taxon>
        <taxon>Bacillales</taxon>
        <taxon>Caryophanaceae</taxon>
        <taxon>Savagea</taxon>
    </lineage>
</organism>
<evidence type="ECO:0000313" key="3">
    <source>
        <dbReference type="Proteomes" id="UP000622653"/>
    </source>
</evidence>
<reference evidence="2" key="1">
    <citation type="submission" date="2020-11" db="EMBL/GenBank/DDBJ databases">
        <title>Multidrug resistant novel bacterium Savagea serpentis sp. nov., isolated from the scats of a vine snake (Ahaetulla nasuta).</title>
        <authorList>
            <person name="Venkata Ramana V."/>
            <person name="Vikas Patil S."/>
            <person name="Yogita Lugani V."/>
        </authorList>
    </citation>
    <scope>NUCLEOTIDE SEQUENCE</scope>
    <source>
        <strain evidence="2">SN6</strain>
    </source>
</reference>
<feature type="chain" id="PRO_5035210761" description="DUF3221 domain-containing protein" evidence="1">
    <location>
        <begin position="22"/>
        <end position="118"/>
    </location>
</feature>
<sequence length="118" mass="13317">MKKWMIALGAVLFLVVLTACQSDPLAEIEDGRSKAPEGFIYGEVLEINDRDLQVEVEEAVTGYEFEPGDVIKVQTHNIDLSVYESIRPEDYIEIHYNGEAKGESQKQVSADTIIIWEK</sequence>
<gene>
    <name evidence="2" type="ORF">IRY55_03000</name>
</gene>
<keyword evidence="3" id="KW-1185">Reference proteome</keyword>
<dbReference type="Proteomes" id="UP000622653">
    <property type="component" value="Unassembled WGS sequence"/>
</dbReference>
<dbReference type="AlphaFoldDB" id="A0A8J7G1A1"/>
<comment type="caution">
    <text evidence="2">The sequence shown here is derived from an EMBL/GenBank/DDBJ whole genome shotgun (WGS) entry which is preliminary data.</text>
</comment>
<feature type="signal peptide" evidence="1">
    <location>
        <begin position="1"/>
        <end position="21"/>
    </location>
</feature>
<protein>
    <recommendedName>
        <fullName evidence="4">DUF3221 domain-containing protein</fullName>
    </recommendedName>
</protein>
<name>A0A8J7G1A1_9BACL</name>